<reference evidence="3 4" key="1">
    <citation type="submission" date="2021-03" db="EMBL/GenBank/DDBJ databases">
        <title>Assistant Professor.</title>
        <authorList>
            <person name="Huq M.A."/>
        </authorList>
    </citation>
    <scope>NUCLEOTIDE SEQUENCE [LARGE SCALE GENOMIC DNA]</scope>
    <source>
        <strain evidence="3 4">MAH-29</strain>
    </source>
</reference>
<keyword evidence="2" id="KW-0812">Transmembrane</keyword>
<evidence type="ECO:0000313" key="4">
    <source>
        <dbReference type="Proteomes" id="UP000677244"/>
    </source>
</evidence>
<evidence type="ECO:0008006" key="5">
    <source>
        <dbReference type="Google" id="ProtNLM"/>
    </source>
</evidence>
<dbReference type="RefSeq" id="WP_209138791.1">
    <property type="nucleotide sequence ID" value="NZ_JAGHKO010000001.1"/>
</dbReference>
<feature type="region of interest" description="Disordered" evidence="1">
    <location>
        <begin position="445"/>
        <end position="476"/>
    </location>
</feature>
<organism evidence="3 4">
    <name type="scientific">Niastella soli</name>
    <dbReference type="NCBI Taxonomy" id="2821487"/>
    <lineage>
        <taxon>Bacteria</taxon>
        <taxon>Pseudomonadati</taxon>
        <taxon>Bacteroidota</taxon>
        <taxon>Chitinophagia</taxon>
        <taxon>Chitinophagales</taxon>
        <taxon>Chitinophagaceae</taxon>
        <taxon>Niastella</taxon>
    </lineage>
</organism>
<gene>
    <name evidence="3" type="ORF">J7I42_10795</name>
</gene>
<evidence type="ECO:0000256" key="2">
    <source>
        <dbReference type="SAM" id="Phobius"/>
    </source>
</evidence>
<dbReference type="Proteomes" id="UP000677244">
    <property type="component" value="Unassembled WGS sequence"/>
</dbReference>
<comment type="caution">
    <text evidence="3">The sequence shown here is derived from an EMBL/GenBank/DDBJ whole genome shotgun (WGS) entry which is preliminary data.</text>
</comment>
<keyword evidence="2" id="KW-0472">Membrane</keyword>
<proteinExistence type="predicted"/>
<feature type="transmembrane region" description="Helical" evidence="2">
    <location>
        <begin position="336"/>
        <end position="354"/>
    </location>
</feature>
<accession>A0ABS3YS80</accession>
<feature type="compositionally biased region" description="Low complexity" evidence="1">
    <location>
        <begin position="450"/>
        <end position="460"/>
    </location>
</feature>
<evidence type="ECO:0000313" key="3">
    <source>
        <dbReference type="EMBL" id="MBO9200753.1"/>
    </source>
</evidence>
<keyword evidence="4" id="KW-1185">Reference proteome</keyword>
<dbReference type="EMBL" id="JAGHKO010000001">
    <property type="protein sequence ID" value="MBO9200753.1"/>
    <property type="molecule type" value="Genomic_DNA"/>
</dbReference>
<name>A0ABS3YS80_9BACT</name>
<feature type="compositionally biased region" description="Gly residues" evidence="1">
    <location>
        <begin position="461"/>
        <end position="476"/>
    </location>
</feature>
<evidence type="ECO:0000256" key="1">
    <source>
        <dbReference type="SAM" id="MobiDB-lite"/>
    </source>
</evidence>
<keyword evidence="2" id="KW-1133">Transmembrane helix</keyword>
<feature type="transmembrane region" description="Helical" evidence="2">
    <location>
        <begin position="162"/>
        <end position="189"/>
    </location>
</feature>
<feature type="transmembrane region" description="Helical" evidence="2">
    <location>
        <begin position="360"/>
        <end position="382"/>
    </location>
</feature>
<feature type="transmembrane region" description="Helical" evidence="2">
    <location>
        <begin position="195"/>
        <end position="212"/>
    </location>
</feature>
<sequence>MTLAEHQPLWNKIQQFAFDDPNATITFSKKLADQQRWPASYTERVIEEYRRFIFLCCISPNGASPSKAVDEAWHLHLTYTQSYWNAFCKNTLGKDIHHYPSNGGEQEDHKHTNWYAETLSLYASIFFAPPPADIWPSPVKQEQVNVQSLPQPEQPYQMGKGLILTVVILVLSPFVISYLITGIISPFSLKGPQFLLFYALLIGGALLAHRQMRQARYLYMKRTIDAVPLNGISIFQLANIIYGQERAVQTALVDLYRRELVSVNEDERKIIGHQNKYRAPEKEENPLIPALLANPDESWVYYTDIEGWCNSQSFAHPAIAKIFNLGEDNEPRKKRYLLIGIVLLIGLARILQGWNNDRPVGLLFVEVIALGIGAGLLSYTFSVKTYAFTRLKEHLLDKAGSSKLHPDQVVNDFALNGRLVLDWQPATLMLASMFVLFPVPPPPVSGGGSSSDSSCSSSCSSGGGGGCGGCSGSGSD</sequence>
<protein>
    <recommendedName>
        <fullName evidence="5">TIGR04222 domain-containing membrane protein</fullName>
    </recommendedName>
</protein>